<dbReference type="EMBL" id="CAADFN010000155">
    <property type="protein sequence ID" value="VFK23796.1"/>
    <property type="molecule type" value="Genomic_DNA"/>
</dbReference>
<sequence>MKLASYTAVILIVSWSVLTIAQLWGGCLSPDLYWKITLTMALLGGGVVVSSLIVREYLAEDRMKKDKFID</sequence>
<keyword evidence="1" id="KW-1133">Transmembrane helix</keyword>
<gene>
    <name evidence="2" type="ORF">BECKLFY1418A_GA0070994_10944</name>
    <name evidence="3" type="ORF">BECKLFY1418B_GA0070995_11392</name>
    <name evidence="4" type="ORF">BECKLFY1418C_GA0070996_11554</name>
</gene>
<keyword evidence="1" id="KW-0812">Transmembrane</keyword>
<dbReference type="PROSITE" id="PS51257">
    <property type="entry name" value="PROKAR_LIPOPROTEIN"/>
    <property type="match status" value="1"/>
</dbReference>
<evidence type="ECO:0000256" key="1">
    <source>
        <dbReference type="SAM" id="Phobius"/>
    </source>
</evidence>
<evidence type="ECO:0000313" key="2">
    <source>
        <dbReference type="EMBL" id="VFJ99134.1"/>
    </source>
</evidence>
<name>A0A450V2T0_9GAMM</name>
<organism evidence="2">
    <name type="scientific">Candidatus Kentrum sp. LFY</name>
    <dbReference type="NCBI Taxonomy" id="2126342"/>
    <lineage>
        <taxon>Bacteria</taxon>
        <taxon>Pseudomonadati</taxon>
        <taxon>Pseudomonadota</taxon>
        <taxon>Gammaproteobacteria</taxon>
        <taxon>Candidatus Kentrum</taxon>
    </lineage>
</organism>
<evidence type="ECO:0000313" key="4">
    <source>
        <dbReference type="EMBL" id="VFK23796.1"/>
    </source>
</evidence>
<protein>
    <submittedName>
        <fullName evidence="2">Uncharacterized protein</fullName>
    </submittedName>
</protein>
<feature type="transmembrane region" description="Helical" evidence="1">
    <location>
        <begin position="33"/>
        <end position="54"/>
    </location>
</feature>
<evidence type="ECO:0000313" key="3">
    <source>
        <dbReference type="EMBL" id="VFJ99220.1"/>
    </source>
</evidence>
<proteinExistence type="predicted"/>
<accession>A0A450V2T0</accession>
<dbReference type="AlphaFoldDB" id="A0A450V2T0"/>
<reference evidence="2" key="1">
    <citation type="submission" date="2019-02" db="EMBL/GenBank/DDBJ databases">
        <authorList>
            <person name="Gruber-Vodicka R. H."/>
            <person name="Seah K. B. B."/>
        </authorList>
    </citation>
    <scope>NUCLEOTIDE SEQUENCE</scope>
    <source>
        <strain evidence="4">BECK_BY7</strain>
        <strain evidence="2">BECK_M6</strain>
        <strain evidence="3">BECK_M7</strain>
    </source>
</reference>
<dbReference type="EMBL" id="CAADFH010000094">
    <property type="protein sequence ID" value="VFJ99134.1"/>
    <property type="molecule type" value="Genomic_DNA"/>
</dbReference>
<keyword evidence="1" id="KW-0472">Membrane</keyword>
<dbReference type="EMBL" id="CAADFF010000139">
    <property type="protein sequence ID" value="VFJ99220.1"/>
    <property type="molecule type" value="Genomic_DNA"/>
</dbReference>